<dbReference type="RefSeq" id="WP_065525370.1">
    <property type="nucleotide sequence ID" value="NZ_CP016543.2"/>
</dbReference>
<dbReference type="PANTHER" id="PTHR18919">
    <property type="entry name" value="ACETYL-COA C-ACYLTRANSFERASE"/>
    <property type="match status" value="1"/>
</dbReference>
<dbReference type="InterPro" id="IPR020616">
    <property type="entry name" value="Thiolase_N"/>
</dbReference>
<dbReference type="Gene3D" id="3.40.47.10">
    <property type="match status" value="2"/>
</dbReference>
<dbReference type="GO" id="GO:0003985">
    <property type="term" value="F:acetyl-CoA C-acetyltransferase activity"/>
    <property type="evidence" value="ECO:0007669"/>
    <property type="project" value="UniProtKB-EC"/>
</dbReference>
<name>A0A1C7EEZ1_9BACL</name>
<dbReference type="InterPro" id="IPR020610">
    <property type="entry name" value="Thiolase_AS"/>
</dbReference>
<accession>A0A1C7EEZ1</accession>
<dbReference type="InterPro" id="IPR020617">
    <property type="entry name" value="Thiolase_C"/>
</dbReference>
<dbReference type="AlphaFoldDB" id="A0A1C7EEZ1"/>
<dbReference type="NCBIfam" id="TIGR01930">
    <property type="entry name" value="AcCoA-C-Actrans"/>
    <property type="match status" value="1"/>
</dbReference>
<reference evidence="10" key="1">
    <citation type="submission" date="2016-10" db="EMBL/GenBank/DDBJ databases">
        <authorList>
            <person name="See-Too W.S."/>
        </authorList>
    </citation>
    <scope>NUCLEOTIDE SEQUENCE</scope>
    <source>
        <strain evidence="10">DSM 22276</strain>
    </source>
</reference>
<evidence type="ECO:0000256" key="7">
    <source>
        <dbReference type="RuleBase" id="RU003557"/>
    </source>
</evidence>
<evidence type="ECO:0000259" key="8">
    <source>
        <dbReference type="Pfam" id="PF00108"/>
    </source>
</evidence>
<evidence type="ECO:0000313" key="10">
    <source>
        <dbReference type="EMBL" id="ANU22246.1"/>
    </source>
</evidence>
<evidence type="ECO:0000256" key="4">
    <source>
        <dbReference type="ARBA" id="ARBA00023315"/>
    </source>
</evidence>
<dbReference type="PROSITE" id="PS00737">
    <property type="entry name" value="THIOLASE_2"/>
    <property type="match status" value="1"/>
</dbReference>
<dbReference type="PROSITE" id="PS00099">
    <property type="entry name" value="THIOLASE_3"/>
    <property type="match status" value="1"/>
</dbReference>
<dbReference type="PANTHER" id="PTHR18919:SF107">
    <property type="entry name" value="ACETYL-COA ACETYLTRANSFERASE, CYTOSOLIC"/>
    <property type="match status" value="1"/>
</dbReference>
<dbReference type="CDD" id="cd00751">
    <property type="entry name" value="thiolase"/>
    <property type="match status" value="1"/>
</dbReference>
<feature type="active site" description="Proton acceptor" evidence="6">
    <location>
        <position position="349"/>
    </location>
</feature>
<dbReference type="STRING" id="414778.BCM40_02320"/>
<dbReference type="OrthoDB" id="2774224at2"/>
<dbReference type="InterPro" id="IPR002155">
    <property type="entry name" value="Thiolase"/>
</dbReference>
<dbReference type="KEGG" id="pdg:BCM40_02320"/>
<organism evidence="10 11">
    <name type="scientific">Planococcus donghaensis</name>
    <dbReference type="NCBI Taxonomy" id="414778"/>
    <lineage>
        <taxon>Bacteria</taxon>
        <taxon>Bacillati</taxon>
        <taxon>Bacillota</taxon>
        <taxon>Bacilli</taxon>
        <taxon>Bacillales</taxon>
        <taxon>Caryophanaceae</taxon>
        <taxon>Planococcus</taxon>
    </lineage>
</organism>
<evidence type="ECO:0000256" key="1">
    <source>
        <dbReference type="ARBA" id="ARBA00010982"/>
    </source>
</evidence>
<sequence>MNNIYLIDGARTAFGGFGGAFVNTDATELGAATAVEALKRSNVKAEDINHIFYGNVIQSSVNGAYVARHIGLKAGVPKEVPALTLNRLCGSGAQAVVTAAQHILLEEADLVLAGGAENMSMSPYASFDQRFSKSKMGNIQFEDMLTATLTDQYTGSGMGMTAEKLAEQYNISREEQDAFSVQSNQRAAQAVESGRFAEEIVAVEVKTRKGVLIVDKDEHIKPDANEEALAKLRPSFKKEGTVTAGNASGINDGAASLVIASEAAVDKHGLKPMARIVSWGVVGVDPTIMGIGPVPAIKQALERAELTVDDIDLFEVNEAFAAQYLAVEKELGLDREKVNVNGGAIALGHPVGASGARILLSLAYELKHRGGKYGVASLCIGGGQGIAVVIESA</sequence>
<dbReference type="GO" id="GO:0006635">
    <property type="term" value="P:fatty acid beta-oxidation"/>
    <property type="evidence" value="ECO:0007669"/>
    <property type="project" value="TreeGrafter"/>
</dbReference>
<gene>
    <name evidence="10" type="ORF">BCM40_02320</name>
</gene>
<dbReference type="Pfam" id="PF02803">
    <property type="entry name" value="Thiolase_C"/>
    <property type="match status" value="1"/>
</dbReference>
<dbReference type="SUPFAM" id="SSF53901">
    <property type="entry name" value="Thiolase-like"/>
    <property type="match status" value="2"/>
</dbReference>
<protein>
    <recommendedName>
        <fullName evidence="2">acetyl-CoA C-acetyltransferase</fullName>
        <ecNumber evidence="2">2.3.1.9</ecNumber>
    </recommendedName>
    <alternativeName>
        <fullName evidence="5">Acetoacetyl-CoA thiolase</fullName>
    </alternativeName>
</protein>
<proteinExistence type="inferred from homology"/>
<dbReference type="InterPro" id="IPR020613">
    <property type="entry name" value="Thiolase_CS"/>
</dbReference>
<dbReference type="Pfam" id="PF00108">
    <property type="entry name" value="Thiolase_N"/>
    <property type="match status" value="1"/>
</dbReference>
<keyword evidence="11" id="KW-1185">Reference proteome</keyword>
<keyword evidence="3 7" id="KW-0808">Transferase</keyword>
<feature type="active site" description="Proton acceptor" evidence="6">
    <location>
        <position position="379"/>
    </location>
</feature>
<dbReference type="InterPro" id="IPR016039">
    <property type="entry name" value="Thiolase-like"/>
</dbReference>
<feature type="domain" description="Thiolase N-terminal" evidence="8">
    <location>
        <begin position="5"/>
        <end position="262"/>
    </location>
</feature>
<keyword evidence="4 7" id="KW-0012">Acyltransferase</keyword>
<dbReference type="EMBL" id="CP016543">
    <property type="protein sequence ID" value="ANU22246.1"/>
    <property type="molecule type" value="Genomic_DNA"/>
</dbReference>
<evidence type="ECO:0000256" key="6">
    <source>
        <dbReference type="PIRSR" id="PIRSR000429-1"/>
    </source>
</evidence>
<evidence type="ECO:0000256" key="5">
    <source>
        <dbReference type="ARBA" id="ARBA00030755"/>
    </source>
</evidence>
<dbReference type="EC" id="2.3.1.9" evidence="2"/>
<dbReference type="PIRSF" id="PIRSF000429">
    <property type="entry name" value="Ac-CoA_Ac_transf"/>
    <property type="match status" value="1"/>
</dbReference>
<feature type="active site" description="Acyl-thioester intermediate" evidence="6">
    <location>
        <position position="89"/>
    </location>
</feature>
<comment type="similarity">
    <text evidence="1 7">Belongs to the thiolase-like superfamily. Thiolase family.</text>
</comment>
<dbReference type="Proteomes" id="UP000092495">
    <property type="component" value="Chromosome"/>
</dbReference>
<feature type="domain" description="Thiolase C-terminal" evidence="9">
    <location>
        <begin position="270"/>
        <end position="391"/>
    </location>
</feature>
<dbReference type="FunFam" id="3.40.47.10:FF:000010">
    <property type="entry name" value="Acetyl-CoA acetyltransferase (Thiolase)"/>
    <property type="match status" value="1"/>
</dbReference>
<evidence type="ECO:0000313" key="11">
    <source>
        <dbReference type="Proteomes" id="UP000092495"/>
    </source>
</evidence>
<evidence type="ECO:0000256" key="3">
    <source>
        <dbReference type="ARBA" id="ARBA00022679"/>
    </source>
</evidence>
<evidence type="ECO:0000259" key="9">
    <source>
        <dbReference type="Pfam" id="PF02803"/>
    </source>
</evidence>
<evidence type="ECO:0000256" key="2">
    <source>
        <dbReference type="ARBA" id="ARBA00012705"/>
    </source>
</evidence>